<keyword evidence="3" id="KW-1185">Reference proteome</keyword>
<feature type="region of interest" description="Disordered" evidence="1">
    <location>
        <begin position="1"/>
        <end position="126"/>
    </location>
</feature>
<feature type="compositionally biased region" description="Basic and acidic residues" evidence="1">
    <location>
        <begin position="15"/>
        <end position="33"/>
    </location>
</feature>
<name>A0A6A6B7Q1_9PEZI</name>
<dbReference type="Proteomes" id="UP000799438">
    <property type="component" value="Unassembled WGS sequence"/>
</dbReference>
<dbReference type="EMBL" id="ML995493">
    <property type="protein sequence ID" value="KAF2139244.1"/>
    <property type="molecule type" value="Genomic_DNA"/>
</dbReference>
<dbReference type="OrthoDB" id="3359339at2759"/>
<protein>
    <submittedName>
        <fullName evidence="2">Uncharacterized protein</fullName>
    </submittedName>
</protein>
<dbReference type="RefSeq" id="XP_033394957.1">
    <property type="nucleotide sequence ID" value="XM_033537259.1"/>
</dbReference>
<gene>
    <name evidence="2" type="ORF">K452DRAFT_232770</name>
</gene>
<evidence type="ECO:0000313" key="3">
    <source>
        <dbReference type="Proteomes" id="UP000799438"/>
    </source>
</evidence>
<organism evidence="2 3">
    <name type="scientific">Aplosporella prunicola CBS 121167</name>
    <dbReference type="NCBI Taxonomy" id="1176127"/>
    <lineage>
        <taxon>Eukaryota</taxon>
        <taxon>Fungi</taxon>
        <taxon>Dikarya</taxon>
        <taxon>Ascomycota</taxon>
        <taxon>Pezizomycotina</taxon>
        <taxon>Dothideomycetes</taxon>
        <taxon>Dothideomycetes incertae sedis</taxon>
        <taxon>Botryosphaeriales</taxon>
        <taxon>Aplosporellaceae</taxon>
        <taxon>Aplosporella</taxon>
    </lineage>
</organism>
<evidence type="ECO:0000256" key="1">
    <source>
        <dbReference type="SAM" id="MobiDB-lite"/>
    </source>
</evidence>
<reference evidence="2" key="1">
    <citation type="journal article" date="2020" name="Stud. Mycol.">
        <title>101 Dothideomycetes genomes: a test case for predicting lifestyles and emergence of pathogens.</title>
        <authorList>
            <person name="Haridas S."/>
            <person name="Albert R."/>
            <person name="Binder M."/>
            <person name="Bloem J."/>
            <person name="Labutti K."/>
            <person name="Salamov A."/>
            <person name="Andreopoulos B."/>
            <person name="Baker S."/>
            <person name="Barry K."/>
            <person name="Bills G."/>
            <person name="Bluhm B."/>
            <person name="Cannon C."/>
            <person name="Castanera R."/>
            <person name="Culley D."/>
            <person name="Daum C."/>
            <person name="Ezra D."/>
            <person name="Gonzalez J."/>
            <person name="Henrissat B."/>
            <person name="Kuo A."/>
            <person name="Liang C."/>
            <person name="Lipzen A."/>
            <person name="Lutzoni F."/>
            <person name="Magnuson J."/>
            <person name="Mondo S."/>
            <person name="Nolan M."/>
            <person name="Ohm R."/>
            <person name="Pangilinan J."/>
            <person name="Park H.-J."/>
            <person name="Ramirez L."/>
            <person name="Alfaro M."/>
            <person name="Sun H."/>
            <person name="Tritt A."/>
            <person name="Yoshinaga Y."/>
            <person name="Zwiers L.-H."/>
            <person name="Turgeon B."/>
            <person name="Goodwin S."/>
            <person name="Spatafora J."/>
            <person name="Crous P."/>
            <person name="Grigoriev I."/>
        </authorList>
    </citation>
    <scope>NUCLEOTIDE SEQUENCE</scope>
    <source>
        <strain evidence="2">CBS 121167</strain>
    </source>
</reference>
<sequence>MSAEYQGQNPLDIAKQAEQDLNSHRAKWGHDEGYDGNSGRGAAVESGVDARAAERFPGGSVTIGSAASGAGGNREIPFEEGGDIQKGTGRPTKARDFEGFGGPEDKARAYAKEQGGADSVRGNIRQ</sequence>
<dbReference type="GeneID" id="54294755"/>
<evidence type="ECO:0000313" key="2">
    <source>
        <dbReference type="EMBL" id="KAF2139244.1"/>
    </source>
</evidence>
<feature type="compositionally biased region" description="Basic and acidic residues" evidence="1">
    <location>
        <begin position="93"/>
        <end position="111"/>
    </location>
</feature>
<dbReference type="AlphaFoldDB" id="A0A6A6B7Q1"/>
<accession>A0A6A6B7Q1</accession>
<proteinExistence type="predicted"/>